<organism evidence="1 2">
    <name type="scientific">Mauremys mutica</name>
    <name type="common">yellowpond turtle</name>
    <dbReference type="NCBI Taxonomy" id="74926"/>
    <lineage>
        <taxon>Eukaryota</taxon>
        <taxon>Metazoa</taxon>
        <taxon>Chordata</taxon>
        <taxon>Craniata</taxon>
        <taxon>Vertebrata</taxon>
        <taxon>Euteleostomi</taxon>
        <taxon>Archelosauria</taxon>
        <taxon>Testudinata</taxon>
        <taxon>Testudines</taxon>
        <taxon>Cryptodira</taxon>
        <taxon>Durocryptodira</taxon>
        <taxon>Testudinoidea</taxon>
        <taxon>Geoemydidae</taxon>
        <taxon>Geoemydinae</taxon>
        <taxon>Mauremys</taxon>
    </lineage>
</organism>
<dbReference type="AlphaFoldDB" id="A0A9D4AP06"/>
<keyword evidence="2" id="KW-1185">Reference proteome</keyword>
<evidence type="ECO:0000313" key="2">
    <source>
        <dbReference type="Proteomes" id="UP000827986"/>
    </source>
</evidence>
<accession>A0A9D4AP06</accession>
<protein>
    <submittedName>
        <fullName evidence="1">Uncharacterized protein</fullName>
    </submittedName>
</protein>
<dbReference type="EMBL" id="JAHDVG010000488">
    <property type="protein sequence ID" value="KAH1165133.1"/>
    <property type="molecule type" value="Genomic_DNA"/>
</dbReference>
<evidence type="ECO:0000313" key="1">
    <source>
        <dbReference type="EMBL" id="KAH1165133.1"/>
    </source>
</evidence>
<proteinExistence type="predicted"/>
<reference evidence="1" key="1">
    <citation type="submission" date="2021-09" db="EMBL/GenBank/DDBJ databases">
        <title>The genome of Mauremys mutica provides insights into the evolution of semi-aquatic lifestyle.</title>
        <authorList>
            <person name="Gong S."/>
            <person name="Gao Y."/>
        </authorList>
    </citation>
    <scope>NUCLEOTIDE SEQUENCE</scope>
    <source>
        <strain evidence="1">MM-2020</strain>
        <tissue evidence="1">Muscle</tissue>
    </source>
</reference>
<gene>
    <name evidence="1" type="ORF">KIL84_022692</name>
</gene>
<dbReference type="Proteomes" id="UP000827986">
    <property type="component" value="Unassembled WGS sequence"/>
</dbReference>
<comment type="caution">
    <text evidence="1">The sequence shown here is derived from an EMBL/GenBank/DDBJ whole genome shotgun (WGS) entry which is preliminary data.</text>
</comment>
<name>A0A9D4AP06_9SAUR</name>
<sequence length="130" mass="14160">MKYELAPVPLSLSNLDGSLGKTQKSNTLSWLEKNLSVVEIPASNESAFTIIDLMMLLQMVCTDSAKCKIFGELSDQLLNIILGCKCQYTGGVGDSYANKESIKSGAIACRGNVQMQEVWNPTMLTPLPKQ</sequence>